<dbReference type="Proteomes" id="UP001501321">
    <property type="component" value="Unassembled WGS sequence"/>
</dbReference>
<proteinExistence type="predicted"/>
<feature type="transmembrane region" description="Helical" evidence="1">
    <location>
        <begin position="92"/>
        <end position="111"/>
    </location>
</feature>
<gene>
    <name evidence="2" type="ORF">GCM10023095_04150</name>
</gene>
<protein>
    <recommendedName>
        <fullName evidence="4">DUF4760 domain-containing protein</fullName>
    </recommendedName>
</protein>
<keyword evidence="1" id="KW-0472">Membrane</keyword>
<comment type="caution">
    <text evidence="2">The sequence shown here is derived from an EMBL/GenBank/DDBJ whole genome shotgun (WGS) entry which is preliminary data.</text>
</comment>
<evidence type="ECO:0008006" key="4">
    <source>
        <dbReference type="Google" id="ProtNLM"/>
    </source>
</evidence>
<evidence type="ECO:0000313" key="3">
    <source>
        <dbReference type="Proteomes" id="UP001501321"/>
    </source>
</evidence>
<sequence length="260" mass="29299">MEELSGKIILSRVIHFVLFAVFTLIASAIISMVVIYITYRITPGVTSNNAVLLAHSADSAGEFLSGGFLATFVMPIIYAFKRMWRRKASDAAKWHLKWFAVFVVVFYLLILNHDNKESTKKDSAVSIDETLLDQKYLCSDFNSIGPAAASGLDLLDMRPTEEQATIFKYHLSDIIDIVNSSSNTERKSALELIYQKGLIPKFTGETFHMTRAFCYEKRTEPFDIVIAENFTALLDAVAKKTAQQKAEADFWKQDLMQIGK</sequence>
<reference evidence="3" key="1">
    <citation type="journal article" date="2019" name="Int. J. Syst. Evol. Microbiol.">
        <title>The Global Catalogue of Microorganisms (GCM) 10K type strain sequencing project: providing services to taxonomists for standard genome sequencing and annotation.</title>
        <authorList>
            <consortium name="The Broad Institute Genomics Platform"/>
            <consortium name="The Broad Institute Genome Sequencing Center for Infectious Disease"/>
            <person name="Wu L."/>
            <person name="Ma J."/>
        </authorList>
    </citation>
    <scope>NUCLEOTIDE SEQUENCE [LARGE SCALE GENOMIC DNA]</scope>
    <source>
        <strain evidence="3">JCM 32226</strain>
    </source>
</reference>
<dbReference type="EMBL" id="BAABFC010000001">
    <property type="protein sequence ID" value="GAA4493604.1"/>
    <property type="molecule type" value="Genomic_DNA"/>
</dbReference>
<accession>A0ABP8PY77</accession>
<organism evidence="2 3">
    <name type="scientific">Pseudaeromonas paramecii</name>
    <dbReference type="NCBI Taxonomy" id="2138166"/>
    <lineage>
        <taxon>Bacteria</taxon>
        <taxon>Pseudomonadati</taxon>
        <taxon>Pseudomonadota</taxon>
        <taxon>Gammaproteobacteria</taxon>
        <taxon>Aeromonadales</taxon>
        <taxon>Aeromonadaceae</taxon>
        <taxon>Pseudaeromonas</taxon>
    </lineage>
</organism>
<keyword evidence="1" id="KW-1133">Transmembrane helix</keyword>
<keyword evidence="3" id="KW-1185">Reference proteome</keyword>
<feature type="transmembrane region" description="Helical" evidence="1">
    <location>
        <begin position="59"/>
        <end position="80"/>
    </location>
</feature>
<dbReference type="RefSeq" id="WP_345009563.1">
    <property type="nucleotide sequence ID" value="NZ_BAABFC010000001.1"/>
</dbReference>
<keyword evidence="1" id="KW-0812">Transmembrane</keyword>
<evidence type="ECO:0000256" key="1">
    <source>
        <dbReference type="SAM" id="Phobius"/>
    </source>
</evidence>
<name>A0ABP8PY77_9GAMM</name>
<evidence type="ECO:0000313" key="2">
    <source>
        <dbReference type="EMBL" id="GAA4493604.1"/>
    </source>
</evidence>
<feature type="transmembrane region" description="Helical" evidence="1">
    <location>
        <begin position="12"/>
        <end position="39"/>
    </location>
</feature>